<sequence length="58" mass="6793">MSPTALYRFQLPELQAILECHINEFFINITMLCTYSDIVLILSLSVELLMYTTQRHTI</sequence>
<dbReference type="EMBL" id="KQ424391">
    <property type="protein sequence ID" value="KOF71075.1"/>
    <property type="molecule type" value="Genomic_DNA"/>
</dbReference>
<protein>
    <submittedName>
        <fullName evidence="1">Uncharacterized protein</fullName>
    </submittedName>
</protein>
<evidence type="ECO:0000313" key="1">
    <source>
        <dbReference type="EMBL" id="KOF71075.1"/>
    </source>
</evidence>
<organism evidence="1">
    <name type="scientific">Octopus bimaculoides</name>
    <name type="common">California two-spotted octopus</name>
    <dbReference type="NCBI Taxonomy" id="37653"/>
    <lineage>
        <taxon>Eukaryota</taxon>
        <taxon>Metazoa</taxon>
        <taxon>Spiralia</taxon>
        <taxon>Lophotrochozoa</taxon>
        <taxon>Mollusca</taxon>
        <taxon>Cephalopoda</taxon>
        <taxon>Coleoidea</taxon>
        <taxon>Octopodiformes</taxon>
        <taxon>Octopoda</taxon>
        <taxon>Incirrata</taxon>
        <taxon>Octopodidae</taxon>
        <taxon>Octopus</taxon>
    </lineage>
</organism>
<reference evidence="1" key="1">
    <citation type="submission" date="2015-07" db="EMBL/GenBank/DDBJ databases">
        <title>MeaNS - Measles Nucleotide Surveillance Program.</title>
        <authorList>
            <person name="Tran T."/>
            <person name="Druce J."/>
        </authorList>
    </citation>
    <scope>NUCLEOTIDE SEQUENCE</scope>
    <source>
        <strain evidence="1">UCB-OBI-ISO-001</strain>
        <tissue evidence="1">Gonad</tissue>
    </source>
</reference>
<gene>
    <name evidence="1" type="ORF">OCBIM_22001715mg</name>
</gene>
<proteinExistence type="predicted"/>
<name>A0A0L8G3B8_OCTBM</name>
<accession>A0A0L8G3B8</accession>
<dbReference type="AlphaFoldDB" id="A0A0L8G3B8"/>